<protein>
    <submittedName>
        <fullName evidence="1">Uncharacterized protein</fullName>
    </submittedName>
</protein>
<reference evidence="1 2" key="1">
    <citation type="journal article" date="2016" name="Proc. Natl. Acad. Sci. U.S.A.">
        <title>Lipid metabolic changes in an early divergent fungus govern the establishment of a mutualistic symbiosis with endobacteria.</title>
        <authorList>
            <person name="Lastovetsky O.A."/>
            <person name="Gaspar M.L."/>
            <person name="Mondo S.J."/>
            <person name="LaButti K.M."/>
            <person name="Sandor L."/>
            <person name="Grigoriev I.V."/>
            <person name="Henry S.A."/>
            <person name="Pawlowska T.E."/>
        </authorList>
    </citation>
    <scope>NUCLEOTIDE SEQUENCE [LARGE SCALE GENOMIC DNA]</scope>
    <source>
        <strain evidence="1 2">ATCC 11559</strain>
    </source>
</reference>
<organism evidence="1 2">
    <name type="scientific">Rhizopus microsporus</name>
    <dbReference type="NCBI Taxonomy" id="58291"/>
    <lineage>
        <taxon>Eukaryota</taxon>
        <taxon>Fungi</taxon>
        <taxon>Fungi incertae sedis</taxon>
        <taxon>Mucoromycota</taxon>
        <taxon>Mucoromycotina</taxon>
        <taxon>Mucoromycetes</taxon>
        <taxon>Mucorales</taxon>
        <taxon>Mucorineae</taxon>
        <taxon>Rhizopodaceae</taxon>
        <taxon>Rhizopus</taxon>
    </lineage>
</organism>
<evidence type="ECO:0000313" key="2">
    <source>
        <dbReference type="Proteomes" id="UP000242381"/>
    </source>
</evidence>
<accession>A0A1X0RM03</accession>
<dbReference type="AlphaFoldDB" id="A0A1X0RM03"/>
<name>A0A1X0RM03_RHIZD</name>
<dbReference type="EMBL" id="KV921580">
    <property type="protein sequence ID" value="ORE12971.1"/>
    <property type="molecule type" value="Genomic_DNA"/>
</dbReference>
<proteinExistence type="predicted"/>
<dbReference type="Proteomes" id="UP000242381">
    <property type="component" value="Unassembled WGS sequence"/>
</dbReference>
<gene>
    <name evidence="1" type="ORF">BCV71DRAFT_190079</name>
</gene>
<evidence type="ECO:0000313" key="1">
    <source>
        <dbReference type="EMBL" id="ORE12971.1"/>
    </source>
</evidence>
<sequence length="64" mass="6883">THSSFTTNSVFSNALVFNINLKRSMAWSKKGTPVIITVPTIKVETGSNLSVISTSSLINVNKNS</sequence>
<feature type="non-terminal residue" evidence="1">
    <location>
        <position position="1"/>
    </location>
</feature>